<keyword evidence="2" id="KW-1185">Reference proteome</keyword>
<reference evidence="1 2" key="1">
    <citation type="journal article" date="2022" name="Plant J.">
        <title>Chromosome-level genome of Camellia lanceoleosa provides a valuable resource for understanding genome evolution and self-incompatibility.</title>
        <authorList>
            <person name="Gong W."/>
            <person name="Xiao S."/>
            <person name="Wang L."/>
            <person name="Liao Z."/>
            <person name="Chang Y."/>
            <person name="Mo W."/>
            <person name="Hu G."/>
            <person name="Li W."/>
            <person name="Zhao G."/>
            <person name="Zhu H."/>
            <person name="Hu X."/>
            <person name="Ji K."/>
            <person name="Xiang X."/>
            <person name="Song Q."/>
            <person name="Yuan D."/>
            <person name="Jin S."/>
            <person name="Zhang L."/>
        </authorList>
    </citation>
    <scope>NUCLEOTIDE SEQUENCE [LARGE SCALE GENOMIC DNA]</scope>
    <source>
        <strain evidence="1">SQ_2022a</strain>
    </source>
</reference>
<organism evidence="1 2">
    <name type="scientific">Camellia lanceoleosa</name>
    <dbReference type="NCBI Taxonomy" id="1840588"/>
    <lineage>
        <taxon>Eukaryota</taxon>
        <taxon>Viridiplantae</taxon>
        <taxon>Streptophyta</taxon>
        <taxon>Embryophyta</taxon>
        <taxon>Tracheophyta</taxon>
        <taxon>Spermatophyta</taxon>
        <taxon>Magnoliopsida</taxon>
        <taxon>eudicotyledons</taxon>
        <taxon>Gunneridae</taxon>
        <taxon>Pentapetalae</taxon>
        <taxon>asterids</taxon>
        <taxon>Ericales</taxon>
        <taxon>Theaceae</taxon>
        <taxon>Camellia</taxon>
    </lineage>
</organism>
<accession>A0ACC0GMJ9</accession>
<proteinExistence type="predicted"/>
<name>A0ACC0GMJ9_9ERIC</name>
<evidence type="ECO:0000313" key="1">
    <source>
        <dbReference type="EMBL" id="KAI8002358.1"/>
    </source>
</evidence>
<dbReference type="Proteomes" id="UP001060215">
    <property type="component" value="Chromosome 9"/>
</dbReference>
<comment type="caution">
    <text evidence="1">The sequence shown here is derived from an EMBL/GenBank/DDBJ whole genome shotgun (WGS) entry which is preliminary data.</text>
</comment>
<gene>
    <name evidence="1" type="ORF">LOK49_LG08G00343</name>
</gene>
<sequence length="152" mass="15536">MIGGIPSFHIQPIFDFLPVTIKTITGLEKSDSTITVVETASLNQTAVRGERAGGAPDVGEDGERAEGVGDDVVFDGMGSAVGFQNDVVGVESAFVVGERDVGGAEVGAVEDYDTVVGEELHVHGSYANVVFEEGPPASSGGGVGQIPAQWSS</sequence>
<evidence type="ECO:0000313" key="2">
    <source>
        <dbReference type="Proteomes" id="UP001060215"/>
    </source>
</evidence>
<dbReference type="EMBL" id="CM045766">
    <property type="protein sequence ID" value="KAI8002358.1"/>
    <property type="molecule type" value="Genomic_DNA"/>
</dbReference>
<protein>
    <submittedName>
        <fullName evidence="1">Uncharacterized protein</fullName>
    </submittedName>
</protein>